<dbReference type="GeneID" id="86992879"/>
<sequence>MTNEALQVDCAEWREVAETDAEAMEVIMEMMIEAEEELCEDEAA</sequence>
<name>A0A0B0HCX5_SOVGS</name>
<dbReference type="AlphaFoldDB" id="A0A0B0HCX5"/>
<dbReference type="Proteomes" id="UP000030856">
    <property type="component" value="Unassembled WGS sequence"/>
</dbReference>
<protein>
    <submittedName>
        <fullName evidence="1">Uncharacterized protein</fullName>
    </submittedName>
</protein>
<dbReference type="STRING" id="2340.JV46_19270"/>
<dbReference type="RefSeq" id="WP_256857532.1">
    <property type="nucleotide sequence ID" value="NZ_JRAA01000001.1"/>
</dbReference>
<comment type="caution">
    <text evidence="1">The sequence shown here is derived from an EMBL/GenBank/DDBJ whole genome shotgun (WGS) entry which is preliminary data.</text>
</comment>
<keyword evidence="2" id="KW-1185">Reference proteome</keyword>
<gene>
    <name evidence="1" type="ORF">JV46_19270</name>
</gene>
<evidence type="ECO:0000313" key="1">
    <source>
        <dbReference type="EMBL" id="KHF25769.1"/>
    </source>
</evidence>
<organism evidence="1 2">
    <name type="scientific">Solemya velum gill symbiont</name>
    <dbReference type="NCBI Taxonomy" id="2340"/>
    <lineage>
        <taxon>Bacteria</taxon>
        <taxon>Pseudomonadati</taxon>
        <taxon>Pseudomonadota</taxon>
        <taxon>Gammaproteobacteria</taxon>
        <taxon>sulfur-oxidizing symbionts</taxon>
    </lineage>
</organism>
<evidence type="ECO:0000313" key="2">
    <source>
        <dbReference type="Proteomes" id="UP000030856"/>
    </source>
</evidence>
<proteinExistence type="predicted"/>
<reference evidence="1 2" key="1">
    <citation type="journal article" date="2014" name="BMC Genomics">
        <title>The genome of the intracellular bacterium of the coastal bivalve, Solemya velum: a blueprint for thriving in and out of symbiosis.</title>
        <authorList>
            <person name="Dmytrenko O."/>
            <person name="Russell S.L."/>
            <person name="Loo W.T."/>
            <person name="Fontanez K.M."/>
            <person name="Liao L."/>
            <person name="Roeselers G."/>
            <person name="Sharma R."/>
            <person name="Stewart F.J."/>
            <person name="Newton I.L."/>
            <person name="Woyke T."/>
            <person name="Wu D."/>
            <person name="Lang J.M."/>
            <person name="Eisen J.A."/>
            <person name="Cavanaugh C.M."/>
        </authorList>
    </citation>
    <scope>NUCLEOTIDE SEQUENCE [LARGE SCALE GENOMIC DNA]</scope>
    <source>
        <strain evidence="1 2">WH</strain>
    </source>
</reference>
<dbReference type="EMBL" id="JRAA01000001">
    <property type="protein sequence ID" value="KHF25769.1"/>
    <property type="molecule type" value="Genomic_DNA"/>
</dbReference>
<accession>A0A0B0HCX5</accession>